<dbReference type="Gramene" id="Psat05G0721200-T1">
    <property type="protein sequence ID" value="KAI5412450.1"/>
    <property type="gene ID" value="KIW84_057212"/>
</dbReference>
<organism evidence="5 6">
    <name type="scientific">Pisum sativum</name>
    <name type="common">Garden pea</name>
    <name type="synonym">Lathyrus oleraceus</name>
    <dbReference type="NCBI Taxonomy" id="3888"/>
    <lineage>
        <taxon>Eukaryota</taxon>
        <taxon>Viridiplantae</taxon>
        <taxon>Streptophyta</taxon>
        <taxon>Embryophyta</taxon>
        <taxon>Tracheophyta</taxon>
        <taxon>Spermatophyta</taxon>
        <taxon>Magnoliopsida</taxon>
        <taxon>eudicotyledons</taxon>
        <taxon>Gunneridae</taxon>
        <taxon>Pentapetalae</taxon>
        <taxon>rosids</taxon>
        <taxon>fabids</taxon>
        <taxon>Fabales</taxon>
        <taxon>Fabaceae</taxon>
        <taxon>Papilionoideae</taxon>
        <taxon>50 kb inversion clade</taxon>
        <taxon>NPAAA clade</taxon>
        <taxon>Hologalegina</taxon>
        <taxon>IRL clade</taxon>
        <taxon>Fabeae</taxon>
        <taxon>Lathyrus</taxon>
    </lineage>
</organism>
<protein>
    <recommendedName>
        <fullName evidence="4">CNNM transmembrane domain-containing protein</fullName>
    </recommendedName>
</protein>
<feature type="transmembrane region" description="Helical" evidence="3">
    <location>
        <begin position="16"/>
        <end position="43"/>
    </location>
</feature>
<evidence type="ECO:0000313" key="6">
    <source>
        <dbReference type="Proteomes" id="UP001058974"/>
    </source>
</evidence>
<keyword evidence="3" id="KW-0812">Transmembrane</keyword>
<dbReference type="EMBL" id="JAMSHJ010000005">
    <property type="protein sequence ID" value="KAI5412450.1"/>
    <property type="molecule type" value="Genomic_DNA"/>
</dbReference>
<keyword evidence="3" id="KW-0472">Membrane</keyword>
<dbReference type="InterPro" id="IPR002550">
    <property type="entry name" value="CNNM"/>
</dbReference>
<dbReference type="PANTHER" id="PTHR22777">
    <property type="entry name" value="HEMOLYSIN-RELATED"/>
    <property type="match status" value="1"/>
</dbReference>
<gene>
    <name evidence="5" type="ORF">KIW84_057212</name>
</gene>
<evidence type="ECO:0000256" key="3">
    <source>
        <dbReference type="SAM" id="Phobius"/>
    </source>
</evidence>
<name>A0A9D4X5A1_PEA</name>
<keyword evidence="6" id="KW-1185">Reference proteome</keyword>
<dbReference type="AlphaFoldDB" id="A0A9D4X5A1"/>
<proteinExistence type="predicted"/>
<keyword evidence="3" id="KW-1133">Transmembrane helix</keyword>
<sequence>MQIDAGVGGGGYCEPLIGVVIFAFGGAGVSAATGVMTVAILLLTEITPKSIAVHNATEVARFVRATCNRRGAKTDAEGCRISWK</sequence>
<dbReference type="Pfam" id="PF01595">
    <property type="entry name" value="CNNM"/>
    <property type="match status" value="1"/>
</dbReference>
<evidence type="ECO:0000256" key="2">
    <source>
        <dbReference type="ARBA" id="ARBA00023122"/>
    </source>
</evidence>
<evidence type="ECO:0000313" key="5">
    <source>
        <dbReference type="EMBL" id="KAI5412450.1"/>
    </source>
</evidence>
<dbReference type="PANTHER" id="PTHR22777:SF17">
    <property type="entry name" value="UPF0053 PROTEIN SLL0260"/>
    <property type="match status" value="1"/>
</dbReference>
<comment type="caution">
    <text evidence="5">The sequence shown here is derived from an EMBL/GenBank/DDBJ whole genome shotgun (WGS) entry which is preliminary data.</text>
</comment>
<keyword evidence="2" id="KW-0129">CBS domain</keyword>
<evidence type="ECO:0000256" key="1">
    <source>
        <dbReference type="ARBA" id="ARBA00022737"/>
    </source>
</evidence>
<reference evidence="5 6" key="1">
    <citation type="journal article" date="2022" name="Nat. Genet.">
        <title>Improved pea reference genome and pan-genome highlight genomic features and evolutionary characteristics.</title>
        <authorList>
            <person name="Yang T."/>
            <person name="Liu R."/>
            <person name="Luo Y."/>
            <person name="Hu S."/>
            <person name="Wang D."/>
            <person name="Wang C."/>
            <person name="Pandey M.K."/>
            <person name="Ge S."/>
            <person name="Xu Q."/>
            <person name="Li N."/>
            <person name="Li G."/>
            <person name="Huang Y."/>
            <person name="Saxena R.K."/>
            <person name="Ji Y."/>
            <person name="Li M."/>
            <person name="Yan X."/>
            <person name="He Y."/>
            <person name="Liu Y."/>
            <person name="Wang X."/>
            <person name="Xiang C."/>
            <person name="Varshney R.K."/>
            <person name="Ding H."/>
            <person name="Gao S."/>
            <person name="Zong X."/>
        </authorList>
    </citation>
    <scope>NUCLEOTIDE SEQUENCE [LARGE SCALE GENOMIC DNA]</scope>
    <source>
        <strain evidence="5 6">cv. Zhongwan 6</strain>
    </source>
</reference>
<accession>A0A9D4X5A1</accession>
<dbReference type="Proteomes" id="UP001058974">
    <property type="component" value="Chromosome 5"/>
</dbReference>
<keyword evidence="1" id="KW-0677">Repeat</keyword>
<feature type="domain" description="CNNM transmembrane" evidence="4">
    <location>
        <begin position="21"/>
        <end position="63"/>
    </location>
</feature>
<evidence type="ECO:0000259" key="4">
    <source>
        <dbReference type="Pfam" id="PF01595"/>
    </source>
</evidence>